<gene>
    <name evidence="1" type="ORF">A11Q_672</name>
</gene>
<sequence length="326" mass="37117">MNNVLIYCRKRNIEPIAEQTATLLQEQLQQLGLAVDLTHSLNVPRLIVNSYQTVHMVVENLPLNLNEALHLAVCKTLGKSTVLSVLNSDQRIGKNYLTYIKPDAFSVSQTNHLKFYRYITGNKFIFSAFPQAQSSSKKSSIQCEAFLIPLQGKLEEAIEFKTEKTIYFDGRKLLQKFNSSQLRKKWAEMINTQKISTQSHLILSENKLNQLIADEALAVVLADPSLSHTEFTEWLNKCLNRKNLILLNEYQATGFSYFWSSGHNCLVLPAESWIKDLQFLDIPADISATTYKPANLFEPSINELSRLYSKLWHQKTSLLTSGSVKL</sequence>
<dbReference type="Proteomes" id="UP000012040">
    <property type="component" value="Chromosome"/>
</dbReference>
<dbReference type="RefSeq" id="WP_015469382.1">
    <property type="nucleotide sequence ID" value="NC_020813.1"/>
</dbReference>
<keyword evidence="2" id="KW-1185">Reference proteome</keyword>
<dbReference type="STRING" id="1184267.A11Q_672"/>
<proteinExistence type="predicted"/>
<reference evidence="1 2" key="1">
    <citation type="journal article" date="2013" name="ISME J.">
        <title>By their genes ye shall know them: genomic signatures of predatory bacteria.</title>
        <authorList>
            <person name="Pasternak Z."/>
            <person name="Pietrokovski S."/>
            <person name="Rotem O."/>
            <person name="Gophna U."/>
            <person name="Lurie-Weinberger M.N."/>
            <person name="Jurkevitch E."/>
        </authorList>
    </citation>
    <scope>NUCLEOTIDE SEQUENCE [LARGE SCALE GENOMIC DNA]</scope>
    <source>
        <strain evidence="1 2">JSS</strain>
    </source>
</reference>
<evidence type="ECO:0000313" key="1">
    <source>
        <dbReference type="EMBL" id="AGH94892.1"/>
    </source>
</evidence>
<dbReference type="KEGG" id="bex:A11Q_672"/>
<protein>
    <submittedName>
        <fullName evidence="1">Uncharacterized protein</fullName>
    </submittedName>
</protein>
<dbReference type="HOGENOM" id="CLU_851701_0_0_7"/>
<evidence type="ECO:0000313" key="2">
    <source>
        <dbReference type="Proteomes" id="UP000012040"/>
    </source>
</evidence>
<dbReference type="EMBL" id="CP003537">
    <property type="protein sequence ID" value="AGH94892.1"/>
    <property type="molecule type" value="Genomic_DNA"/>
</dbReference>
<name>M4V693_9BACT</name>
<dbReference type="AlphaFoldDB" id="M4V693"/>
<organism evidence="1 2">
    <name type="scientific">Pseudobdellovibrio exovorus JSS</name>
    <dbReference type="NCBI Taxonomy" id="1184267"/>
    <lineage>
        <taxon>Bacteria</taxon>
        <taxon>Pseudomonadati</taxon>
        <taxon>Bdellovibrionota</taxon>
        <taxon>Bdellovibrionia</taxon>
        <taxon>Bdellovibrionales</taxon>
        <taxon>Pseudobdellovibrionaceae</taxon>
        <taxon>Pseudobdellovibrio</taxon>
    </lineage>
</organism>
<accession>M4V693</accession>
<dbReference type="PATRIC" id="fig|1184267.3.peg.681"/>